<reference evidence="1 2" key="1">
    <citation type="journal article" date="2015" name="Stand. Genomic Sci.">
        <title>Genomic Encyclopedia of Bacterial and Archaeal Type Strains, Phase III: the genomes of soil and plant-associated and newly described type strains.</title>
        <authorList>
            <person name="Whitman W.B."/>
            <person name="Woyke T."/>
            <person name="Klenk H.P."/>
            <person name="Zhou Y."/>
            <person name="Lilburn T.G."/>
            <person name="Beck B.J."/>
            <person name="De Vos P."/>
            <person name="Vandamme P."/>
            <person name="Eisen J.A."/>
            <person name="Garrity G."/>
            <person name="Hugenholtz P."/>
            <person name="Kyrpides N.C."/>
        </authorList>
    </citation>
    <scope>NUCLEOTIDE SEQUENCE [LARGE SCALE GENOMIC DNA]</scope>
    <source>
        <strain evidence="1 2">CECT 8445</strain>
    </source>
</reference>
<protein>
    <recommendedName>
        <fullName evidence="3">Lipoprotein</fullName>
    </recommendedName>
</protein>
<dbReference type="InterPro" id="IPR045607">
    <property type="entry name" value="DUF6452"/>
</dbReference>
<dbReference type="Pfam" id="PF20050">
    <property type="entry name" value="DUF6452"/>
    <property type="match status" value="1"/>
</dbReference>
<name>A0A4R1KV55_9FLAO</name>
<sequence length="195" mass="22462">MKKQSYLFLLITLIFFSCERDDICAEGTPTTPRLLIEFFDAVDTDVPKTVTRLSVYADDPDIVVPDDNDISGAILVEPFGQERVFNRNTNTIGLPFLIESENQLITQRYFFEKDTNLRLNDDDTTDSNIDIIEVTYETEFIYISRACGFKSIFKNVVVEIIDDGNNWIQDIQYFDALELPITVENEDAPHVQIFH</sequence>
<dbReference type="EMBL" id="SMGI01000001">
    <property type="protein sequence ID" value="TCK69048.1"/>
    <property type="molecule type" value="Genomic_DNA"/>
</dbReference>
<evidence type="ECO:0000313" key="1">
    <source>
        <dbReference type="EMBL" id="TCK69048.1"/>
    </source>
</evidence>
<gene>
    <name evidence="1" type="ORF">DFQ05_0559</name>
</gene>
<proteinExistence type="predicted"/>
<dbReference type="Proteomes" id="UP000295714">
    <property type="component" value="Unassembled WGS sequence"/>
</dbReference>
<dbReference type="OrthoDB" id="663527at2"/>
<evidence type="ECO:0008006" key="3">
    <source>
        <dbReference type="Google" id="ProtNLM"/>
    </source>
</evidence>
<comment type="caution">
    <text evidence="1">The sequence shown here is derived from an EMBL/GenBank/DDBJ whole genome shotgun (WGS) entry which is preliminary data.</text>
</comment>
<organism evidence="1 2">
    <name type="scientific">Winogradskyella wandonensis</name>
    <dbReference type="NCBI Taxonomy" id="1442586"/>
    <lineage>
        <taxon>Bacteria</taxon>
        <taxon>Pseudomonadati</taxon>
        <taxon>Bacteroidota</taxon>
        <taxon>Flavobacteriia</taxon>
        <taxon>Flavobacteriales</taxon>
        <taxon>Flavobacteriaceae</taxon>
        <taxon>Winogradskyella</taxon>
    </lineage>
</organism>
<dbReference type="AlphaFoldDB" id="A0A4R1KV55"/>
<dbReference type="RefSeq" id="WP_132703348.1">
    <property type="nucleotide sequence ID" value="NZ_SMGI01000001.1"/>
</dbReference>
<keyword evidence="2" id="KW-1185">Reference proteome</keyword>
<accession>A0A4R1KV55</accession>
<dbReference type="PROSITE" id="PS51257">
    <property type="entry name" value="PROKAR_LIPOPROTEIN"/>
    <property type="match status" value="1"/>
</dbReference>
<evidence type="ECO:0000313" key="2">
    <source>
        <dbReference type="Proteomes" id="UP000295714"/>
    </source>
</evidence>